<dbReference type="PROSITE" id="PS00367">
    <property type="entry name" value="BH4_AAA_HYDROXYL_1"/>
    <property type="match status" value="1"/>
</dbReference>
<dbReference type="Gene3D" id="1.10.800.10">
    <property type="entry name" value="Aromatic amino acid hydroxylase"/>
    <property type="match status" value="1"/>
</dbReference>
<dbReference type="GO" id="GO:0005506">
    <property type="term" value="F:iron ion binding"/>
    <property type="evidence" value="ECO:0007669"/>
    <property type="project" value="InterPro"/>
</dbReference>
<name>A0A9P1I7W9_9PELO</name>
<evidence type="ECO:0000256" key="7">
    <source>
        <dbReference type="ARBA" id="ARBA00022490"/>
    </source>
</evidence>
<dbReference type="OrthoDB" id="983542at2759"/>
<evidence type="ECO:0000313" key="17">
    <source>
        <dbReference type="EMBL" id="CAI5441122.1"/>
    </source>
</evidence>
<feature type="binding site" evidence="14">
    <location>
        <position position="285"/>
    </location>
    <ligand>
        <name>Fe cation</name>
        <dbReference type="ChEBI" id="CHEBI:24875"/>
    </ligand>
</feature>
<protein>
    <recommendedName>
        <fullName evidence="6">phenylalanine 4-monooxygenase</fullName>
        <ecNumber evidence="6">1.14.16.1</ecNumber>
    </recommendedName>
    <alternativeName>
        <fullName evidence="13">Phe-4-monooxygenase</fullName>
    </alternativeName>
</protein>
<dbReference type="Pfam" id="PF01842">
    <property type="entry name" value="ACT"/>
    <property type="match status" value="1"/>
</dbReference>
<dbReference type="CDD" id="cd04904">
    <property type="entry name" value="ACT_AAAH"/>
    <property type="match status" value="1"/>
</dbReference>
<dbReference type="AlphaFoldDB" id="A0A9P1I7W9"/>
<comment type="pathway">
    <text evidence="4">Amino-acid degradation; L-phenylalanine degradation; acetoacetate and fumarate from L-phenylalanine: step 1/6.</text>
</comment>
<dbReference type="PANTHER" id="PTHR11473:SF24">
    <property type="entry name" value="PHENYLALANINE-4-HYDROXYLASE"/>
    <property type="match status" value="1"/>
</dbReference>
<comment type="similarity">
    <text evidence="5">Belongs to the biopterin-dependent aromatic amino acid hydroxylase family.</text>
</comment>
<feature type="binding site" evidence="14">
    <location>
        <position position="330"/>
    </location>
    <ligand>
        <name>Fe cation</name>
        <dbReference type="ChEBI" id="CHEBI:24875"/>
    </ligand>
</feature>
<dbReference type="GO" id="GO:0005737">
    <property type="term" value="C:cytoplasm"/>
    <property type="evidence" value="ECO:0007669"/>
    <property type="project" value="UniProtKB-SubCell"/>
</dbReference>
<dbReference type="InterPro" id="IPR036951">
    <property type="entry name" value="ArAA_hydroxylase_sf"/>
</dbReference>
<dbReference type="NCBIfam" id="TIGR01268">
    <property type="entry name" value="Phe4hydrox_tetr"/>
    <property type="match status" value="1"/>
</dbReference>
<comment type="caution">
    <text evidence="17">The sequence shown here is derived from an EMBL/GenBank/DDBJ whole genome shotgun (WGS) entry which is preliminary data.</text>
</comment>
<evidence type="ECO:0000256" key="4">
    <source>
        <dbReference type="ARBA" id="ARBA00005088"/>
    </source>
</evidence>
<comment type="subcellular location">
    <subcellularLocation>
        <location evidence="3">Cytoplasm</location>
    </subcellularLocation>
</comment>
<evidence type="ECO:0000256" key="2">
    <source>
        <dbReference type="ARBA" id="ARBA00001954"/>
    </source>
</evidence>
<evidence type="ECO:0000256" key="9">
    <source>
        <dbReference type="ARBA" id="ARBA00023002"/>
    </source>
</evidence>
<keyword evidence="10 14" id="KW-0408">Iron</keyword>
<evidence type="ECO:0000256" key="14">
    <source>
        <dbReference type="PIRSR" id="PIRSR601273-2"/>
    </source>
</evidence>
<dbReference type="FunFam" id="1.10.800.10:FF:000004">
    <property type="entry name" value="Tyrosine 3-monooxygenase"/>
    <property type="match status" value="1"/>
</dbReference>
<dbReference type="PRINTS" id="PR00372">
    <property type="entry name" value="FYWHYDRXLASE"/>
</dbReference>
<evidence type="ECO:0000256" key="8">
    <source>
        <dbReference type="ARBA" id="ARBA00022723"/>
    </source>
</evidence>
<feature type="domain" description="ACT" evidence="16">
    <location>
        <begin position="31"/>
        <end position="107"/>
    </location>
</feature>
<keyword evidence="9" id="KW-0560">Oxidoreductase</keyword>
<dbReference type="InterPro" id="IPR036329">
    <property type="entry name" value="Aro-AA_hydroxylase_C_sf"/>
</dbReference>
<dbReference type="CDD" id="cd03347">
    <property type="entry name" value="eu_PheOH"/>
    <property type="match status" value="1"/>
</dbReference>
<evidence type="ECO:0000256" key="6">
    <source>
        <dbReference type="ARBA" id="ARBA00011995"/>
    </source>
</evidence>
<evidence type="ECO:0000256" key="1">
    <source>
        <dbReference type="ARBA" id="ARBA00001060"/>
    </source>
</evidence>
<dbReference type="EC" id="1.14.16.1" evidence="6"/>
<evidence type="ECO:0000256" key="10">
    <source>
        <dbReference type="ARBA" id="ARBA00023004"/>
    </source>
</evidence>
<dbReference type="EMBL" id="CANHGI010000002">
    <property type="protein sequence ID" value="CAI5441122.1"/>
    <property type="molecule type" value="Genomic_DNA"/>
</dbReference>
<dbReference type="PROSITE" id="PS51671">
    <property type="entry name" value="ACT"/>
    <property type="match status" value="1"/>
</dbReference>
<keyword evidence="12" id="KW-0585">Phenylalanine catabolism</keyword>
<dbReference type="Pfam" id="PF00351">
    <property type="entry name" value="Biopterin_H"/>
    <property type="match status" value="1"/>
</dbReference>
<dbReference type="GO" id="GO:0006559">
    <property type="term" value="P:L-phenylalanine catabolic process"/>
    <property type="evidence" value="ECO:0007669"/>
    <property type="project" value="UniProtKB-KW"/>
</dbReference>
<dbReference type="Proteomes" id="UP001152747">
    <property type="component" value="Unassembled WGS sequence"/>
</dbReference>
<gene>
    <name evidence="17" type="ORF">CAMP_LOCUS3759</name>
</gene>
<dbReference type="InterPro" id="IPR002912">
    <property type="entry name" value="ACT_dom"/>
</dbReference>
<feature type="binding site" evidence="14">
    <location>
        <position position="290"/>
    </location>
    <ligand>
        <name>Fe cation</name>
        <dbReference type="ChEBI" id="CHEBI:24875"/>
    </ligand>
</feature>
<dbReference type="InterPro" id="IPR019774">
    <property type="entry name" value="Aromatic-AA_hydroxylase_C"/>
</dbReference>
<dbReference type="InterPro" id="IPR041912">
    <property type="entry name" value="Euk_PheOH_cat"/>
</dbReference>
<dbReference type="GO" id="GO:0004505">
    <property type="term" value="F:phenylalanine 4-monooxygenase activity"/>
    <property type="evidence" value="ECO:0007669"/>
    <property type="project" value="UniProtKB-EC"/>
</dbReference>
<feature type="domain" description="Biopterin-dependent aromatic amino acid hydroxylase family profile" evidence="15">
    <location>
        <begin position="106"/>
        <end position="452"/>
    </location>
</feature>
<evidence type="ECO:0000313" key="18">
    <source>
        <dbReference type="Proteomes" id="UP001152747"/>
    </source>
</evidence>
<dbReference type="InterPro" id="IPR001273">
    <property type="entry name" value="ArAA_hydroxylase"/>
</dbReference>
<dbReference type="InterPro" id="IPR018301">
    <property type="entry name" value="ArAA_hydroxylase_Fe/CU_BS"/>
</dbReference>
<organism evidence="17 18">
    <name type="scientific">Caenorhabditis angaria</name>
    <dbReference type="NCBI Taxonomy" id="860376"/>
    <lineage>
        <taxon>Eukaryota</taxon>
        <taxon>Metazoa</taxon>
        <taxon>Ecdysozoa</taxon>
        <taxon>Nematoda</taxon>
        <taxon>Chromadorea</taxon>
        <taxon>Rhabditida</taxon>
        <taxon>Rhabditina</taxon>
        <taxon>Rhabditomorpha</taxon>
        <taxon>Rhabditoidea</taxon>
        <taxon>Rhabditidae</taxon>
        <taxon>Peloderinae</taxon>
        <taxon>Caenorhabditis</taxon>
    </lineage>
</organism>
<dbReference type="Pfam" id="PF01682">
    <property type="entry name" value="DB"/>
    <property type="match status" value="1"/>
</dbReference>
<reference evidence="17" key="1">
    <citation type="submission" date="2022-11" db="EMBL/GenBank/DDBJ databases">
        <authorList>
            <person name="Kikuchi T."/>
        </authorList>
    </citation>
    <scope>NUCLEOTIDE SEQUENCE</scope>
    <source>
        <strain evidence="17">PS1010</strain>
    </source>
</reference>
<evidence type="ECO:0000256" key="11">
    <source>
        <dbReference type="ARBA" id="ARBA00023033"/>
    </source>
</evidence>
<keyword evidence="18" id="KW-1185">Reference proteome</keyword>
<evidence type="ECO:0000256" key="13">
    <source>
        <dbReference type="ARBA" id="ARBA00029922"/>
    </source>
</evidence>
<sequence length="973" mass="110908">MPPAFTHDEDFLKYAMESYVADVNTDFGKTTIVFTLKEKAGALAETLKLFQAHDVNLSHIESRPSKTHEGCYEILVEFAEAEDHKKIEEVIEHCQKRTGKNVLVQDWNTKNKQNKDSVPWFPQKISDIDQFANRILSYGAELDADHPGFKDQEYRERRKFFADIAFNYKHGEKIPTIEYTPQEVETWKTVYTSLTSLYPQYACQEFNYIFPLLQQNCGFGPDKIPQLQDISDFLKDCTGYTIRPVAGLLSSRDFLAGLAFRVFHSTQYIRHHSDPKYTPEPDICHELLGHVPLFADVEFAQFSQEIGLASLGASDDVIEKLATLYWFTIEFGLCQQDGKVKAYGAGLLSSFGELQYALSDKPVVADFDPAVVCVTKYPITEYQPKYFLAESFASAKTKLKSWASTISRPFQIRYNAYTQRVEILDKVLALQRLARDIRSDISTLEDALGKVNDLKINLLACCQLMIFRNFIFIVFLLLDYYVFGQELFRVERNHVPRRSPRPFARRVNSGFHRDSLMDNVIHTPIENKRIFTKDNFYINAILPKEKEALVYESMLMDGKGSINDIDAFFVTPPPSRTTLSPKREGDLDLPELSKVSDGSVKEEEIVRKPKRPSDLKLVTLPPPIPNTVAPFKHNRQFHSKPRSIRFPAQAWQIPPNQQFQTTTLSPFFQPTIQPLNPFQLWTLPPPQQFTQPPAEQFIPIATSQPIPQNFQTAPQHRTPIRHGSFARTFGQSPNPIPLPTQTQIDTPLNREIEQSLINPLAKKPQIPIDYSVDSVARITKDIAPPPPSTQLKSFVKEHPHVMSNMQKPLVYRGKEMIIPKMFNVTNPPFIAPTQPPTPVQSISHSQTYVPLMNPNQKLDLCCRKQGVSPFCQTMCNFETFNDKTLVSAFITAQCPGPQLGQAYDCASSKADHSQCCERSGISSFQNGKCMPFCRTHLATPSNVLDYFVCLQVFETIKGCYRDYQFYNPNIFGD</sequence>
<dbReference type="PANTHER" id="PTHR11473">
    <property type="entry name" value="AROMATIC AMINO ACID HYDROXYLASE"/>
    <property type="match status" value="1"/>
</dbReference>
<dbReference type="GO" id="GO:0046189">
    <property type="term" value="P:phenol-containing compound biosynthetic process"/>
    <property type="evidence" value="ECO:0007669"/>
    <property type="project" value="UniProtKB-ARBA"/>
</dbReference>
<keyword evidence="8 14" id="KW-0479">Metal-binding</keyword>
<keyword evidence="11" id="KW-0503">Monooxygenase</keyword>
<dbReference type="InterPro" id="IPR002602">
    <property type="entry name" value="DB"/>
</dbReference>
<accession>A0A9P1I7W9</accession>
<dbReference type="GO" id="GO:0006576">
    <property type="term" value="P:biogenic amine metabolic process"/>
    <property type="evidence" value="ECO:0007669"/>
    <property type="project" value="UniProtKB-ARBA"/>
</dbReference>
<dbReference type="SUPFAM" id="SSF55021">
    <property type="entry name" value="ACT-like"/>
    <property type="match status" value="1"/>
</dbReference>
<evidence type="ECO:0000256" key="3">
    <source>
        <dbReference type="ARBA" id="ARBA00004496"/>
    </source>
</evidence>
<evidence type="ECO:0000256" key="5">
    <source>
        <dbReference type="ARBA" id="ARBA00009712"/>
    </source>
</evidence>
<evidence type="ECO:0000256" key="12">
    <source>
        <dbReference type="ARBA" id="ARBA00023232"/>
    </source>
</evidence>
<keyword evidence="7" id="KW-0963">Cytoplasm</keyword>
<proteinExistence type="inferred from homology"/>
<dbReference type="InterPro" id="IPR005961">
    <property type="entry name" value="Phe-4-hydroxylase_tetra"/>
</dbReference>
<evidence type="ECO:0000259" key="16">
    <source>
        <dbReference type="PROSITE" id="PS51671"/>
    </source>
</evidence>
<comment type="catalytic activity">
    <reaction evidence="1">
        <text>(6R)-L-erythro-5,6,7,8-tetrahydrobiopterin + L-phenylalanine + O2 = (4aS,6R)-4a-hydroxy-L-erythro-5,6,7,8-tetrahydrobiopterin + L-tyrosine</text>
        <dbReference type="Rhea" id="RHEA:20273"/>
        <dbReference type="ChEBI" id="CHEBI:15379"/>
        <dbReference type="ChEBI" id="CHEBI:15642"/>
        <dbReference type="ChEBI" id="CHEBI:58095"/>
        <dbReference type="ChEBI" id="CHEBI:58315"/>
        <dbReference type="ChEBI" id="CHEBI:59560"/>
        <dbReference type="EC" id="1.14.16.1"/>
    </reaction>
</comment>
<evidence type="ECO:0000259" key="15">
    <source>
        <dbReference type="PROSITE" id="PS51410"/>
    </source>
</evidence>
<dbReference type="InterPro" id="IPR045865">
    <property type="entry name" value="ACT-like_dom_sf"/>
</dbReference>
<dbReference type="SUPFAM" id="SSF56534">
    <property type="entry name" value="Aromatic aminoacid monoxygenases, catalytic and oligomerization domains"/>
    <property type="match status" value="1"/>
</dbReference>
<comment type="cofactor">
    <cofactor evidence="2 14">
        <name>Fe(2+)</name>
        <dbReference type="ChEBI" id="CHEBI:29033"/>
    </cofactor>
</comment>
<dbReference type="PROSITE" id="PS51410">
    <property type="entry name" value="BH4_AAA_HYDROXYL_2"/>
    <property type="match status" value="1"/>
</dbReference>